<dbReference type="PANTHER" id="PTHR14950">
    <property type="entry name" value="DICER-RELATED"/>
    <property type="match status" value="1"/>
</dbReference>
<comment type="cofactor">
    <cofactor evidence="2">
        <name>Mg(2+)</name>
        <dbReference type="ChEBI" id="CHEBI:18420"/>
    </cofactor>
</comment>
<dbReference type="Pfam" id="PF00636">
    <property type="entry name" value="Ribonuclease_3"/>
    <property type="match status" value="2"/>
</dbReference>
<feature type="domain" description="RNase III" evidence="16">
    <location>
        <begin position="919"/>
        <end position="1063"/>
    </location>
</feature>
<dbReference type="Pfam" id="PF03368">
    <property type="entry name" value="Dicer_dimer"/>
    <property type="match status" value="1"/>
</dbReference>
<evidence type="ECO:0000256" key="1">
    <source>
        <dbReference type="ARBA" id="ARBA00001936"/>
    </source>
</evidence>
<evidence type="ECO:0000259" key="18">
    <source>
        <dbReference type="PROSITE" id="PS51192"/>
    </source>
</evidence>
<dbReference type="GO" id="GO:0003723">
    <property type="term" value="F:RNA binding"/>
    <property type="evidence" value="ECO:0007669"/>
    <property type="project" value="UniProtKB-UniRule"/>
</dbReference>
<keyword evidence="9" id="KW-0067">ATP-binding</keyword>
<dbReference type="Pfam" id="PF00270">
    <property type="entry name" value="DEAD"/>
    <property type="match status" value="1"/>
</dbReference>
<keyword evidence="5" id="KW-0677">Repeat</keyword>
<evidence type="ECO:0000256" key="5">
    <source>
        <dbReference type="ARBA" id="ARBA00022737"/>
    </source>
</evidence>
<keyword evidence="8" id="KW-0347">Helicase</keyword>
<comment type="caution">
    <text evidence="21">The sequence shown here is derived from an EMBL/GenBank/DDBJ whole genome shotgun (WGS) entry which is preliminary data.</text>
</comment>
<evidence type="ECO:0000259" key="20">
    <source>
        <dbReference type="PROSITE" id="PS51327"/>
    </source>
</evidence>
<comment type="function">
    <text evidence="12">Dicer-like endonuclease involved in cleaving double-stranded RNA in the RNA interference (RNAi) pathway. Produces 21 to 25 bp dsRNAs (siRNAs) which target the selective destruction of homologous RNAs leading to sequence-specific suppression of gene expression, called post-transcriptional gene silencing (PTGS). Part of a broad host defense response against viral infection and transposons.</text>
</comment>
<reference evidence="21" key="1">
    <citation type="submission" date="2021-06" db="EMBL/GenBank/DDBJ databases">
        <authorList>
            <person name="Kallberg Y."/>
            <person name="Tangrot J."/>
            <person name="Rosling A."/>
        </authorList>
    </citation>
    <scope>NUCLEOTIDE SEQUENCE</scope>
    <source>
        <strain evidence="21">UK204</strain>
    </source>
</reference>
<dbReference type="CDD" id="cd18802">
    <property type="entry name" value="SF2_C_dicer"/>
    <property type="match status" value="1"/>
</dbReference>
<evidence type="ECO:0000259" key="19">
    <source>
        <dbReference type="PROSITE" id="PS51194"/>
    </source>
</evidence>
<dbReference type="FunFam" id="3.40.50.300:FF:001669">
    <property type="entry name" value="Dicer-like protein 1"/>
    <property type="match status" value="1"/>
</dbReference>
<keyword evidence="7" id="KW-0378">Hydrolase</keyword>
<dbReference type="InterPro" id="IPR000999">
    <property type="entry name" value="RNase_III_dom"/>
</dbReference>
<evidence type="ECO:0000259" key="17">
    <source>
        <dbReference type="PROSITE" id="PS50821"/>
    </source>
</evidence>
<dbReference type="PROSITE" id="PS00517">
    <property type="entry name" value="RNASE_3_1"/>
    <property type="match status" value="1"/>
</dbReference>
<feature type="region of interest" description="Disordered" evidence="15">
    <location>
        <begin position="16"/>
        <end position="40"/>
    </location>
</feature>
<dbReference type="Pfam" id="PF00271">
    <property type="entry name" value="Helicase_C"/>
    <property type="match status" value="1"/>
</dbReference>
<dbReference type="SMART" id="SM00490">
    <property type="entry name" value="HELICc"/>
    <property type="match status" value="1"/>
</dbReference>
<dbReference type="EMBL" id="CAJVPQ010002972">
    <property type="protein sequence ID" value="CAG8614161.1"/>
    <property type="molecule type" value="Genomic_DNA"/>
</dbReference>
<dbReference type="PROSITE" id="PS51194">
    <property type="entry name" value="HELICASE_CTER"/>
    <property type="match status" value="1"/>
</dbReference>
<keyword evidence="11 14" id="KW-0694">RNA-binding</keyword>
<sequence length="1385" mass="159016">MTNAPSTINIDELFNVSSDNENDNSELQNGESKKKTKLSEVNVPTTPEIVNQTLTARKYQIELYEKAKNDNVIAVLDTGSGKTFIAVMLIKEIATNERELRMTRRETKLTFFLVNLVPLVFQQASVINANCDLKVKHFCGEMGVDLWSEKQWRNYFENFDVLVMTAQIFLNILRHGFISLTQVNLLVFDECHHASKKHPYNLIMREFYDRCPEEQRPKIFGMTASPVNTRSTLHSASSHLEHNLNAKVFTASDTDELRRFINRPEEIAIRYDPPPEYEETVLYKSLWKECLGAEKFQRAFGSAVQALQVLGPWCSDQVWKYILDELNENKCDAKLLAPELINNVDLQEEQRLMQKVLDIVRDWSFPPPICDPNILSPKVIKLIKVLDCFQKQSDEFCGIVFVERRHTANVLHYLLEEIGTLDFIKSDVLVGHGSSEEGDLQMKFKKQNKTINSFRDGKINLLIATNVAEEGLDIQPCNVVIRFDFFNTLRAYIQSRGRARRKDSKYIVMVESGNLKEHGLLREMRKAESDMKAWLPADSYCMLQPDFTFTKEYVGYTCNLKLPNNAPIREVISEVCSSRSKAKKAAAFKACLQLYEKKALDDHLLPEEVWIEEDHEMTKPSKDEHGLVEGAKKSKREYLLKSPDLWTIEEDQPKIPEELYGTILKLDMEDEKYDGYSYRTLCLLTRKRFPETPPITLYFHGINKVLNLFPYSKPIKVSLENKEIAFKFTLRTFTSIVNKEFICEFENFPYLVVPLVRNTPINEQTLDFIDWESMEIAVNEKHAPIDLNKVSDMEDAVIIDYSDNLRRYFVQSIRHDLSPLSPIPEGMVLREVGCKNFAEYYKKSFDLDMKHPEQPLFQVRKISKVMNFLQPVPGAIPTLKGRTATFVIPEFCKEYTITASIFRSALMLPAILTRINSQLLALELRLKMDLPIRDDLLLVALTTPSANMEMNYERLETLGDSFLKFCVTIRLYVMFPDKHEGQLHCQRIRIICNKQLYRSAKKLHIYEYITSLPFNRRAWRPTNMITTVDEPEMLEQLKKHGLADKTLADVIEAMLGAAYLSGNVDAALKCAAAVEVPFDDITEWDHFHQKNKNPPRVNQKALKCVDVEKVEKICEHTFKNKILIVEALTHASLPNSSTSCYQRLEFLGDAILDFMTVKYLFEKYPNGTPGMITDLKDASVNNQFLGAVCEVIGLQRHIIHFSPKLMAGMTDFVNIVDGMRNKGEAVGEYWSDLDVPKVMSDVVESMLGAVFVDSEFDPAAPQRLFDIWIKPILDVHVTPETLKVHPVKKLTEYMQKIGCTSLLLRNHTSEEKETESQRCTIFIHDSPVSHGKSNNIRAARKIAAQAVYDKIENEPGYLESVCSCSALPKDDKLLNEDDDDEELLD</sequence>
<evidence type="ECO:0000256" key="15">
    <source>
        <dbReference type="SAM" id="MobiDB-lite"/>
    </source>
</evidence>
<dbReference type="OrthoDB" id="416741at2759"/>
<dbReference type="PANTHER" id="PTHR14950:SF37">
    <property type="entry name" value="ENDORIBONUCLEASE DICER"/>
    <property type="match status" value="1"/>
</dbReference>
<dbReference type="CDD" id="cd18034">
    <property type="entry name" value="DEXHc_dicer"/>
    <property type="match status" value="1"/>
</dbReference>
<dbReference type="GO" id="GO:0005524">
    <property type="term" value="F:ATP binding"/>
    <property type="evidence" value="ECO:0007669"/>
    <property type="project" value="UniProtKB-KW"/>
</dbReference>
<dbReference type="PROSITE" id="PS50142">
    <property type="entry name" value="RNASE_3_2"/>
    <property type="match status" value="2"/>
</dbReference>
<dbReference type="SMART" id="SM00949">
    <property type="entry name" value="PAZ"/>
    <property type="match status" value="1"/>
</dbReference>
<dbReference type="PROSITE" id="PS51327">
    <property type="entry name" value="DICER_DSRBF"/>
    <property type="match status" value="1"/>
</dbReference>
<evidence type="ECO:0000256" key="9">
    <source>
        <dbReference type="ARBA" id="ARBA00022840"/>
    </source>
</evidence>
<gene>
    <name evidence="21" type="ORF">FCALED_LOCUS9220</name>
</gene>
<dbReference type="SMART" id="SM00487">
    <property type="entry name" value="DEXDc"/>
    <property type="match status" value="1"/>
</dbReference>
<dbReference type="InterPro" id="IPR038248">
    <property type="entry name" value="Dicer_dimer_sf"/>
</dbReference>
<evidence type="ECO:0000256" key="8">
    <source>
        <dbReference type="ARBA" id="ARBA00022806"/>
    </source>
</evidence>
<dbReference type="Gene3D" id="2.170.260.10">
    <property type="entry name" value="paz domain"/>
    <property type="match status" value="1"/>
</dbReference>
<dbReference type="FunFam" id="3.40.50.300:FF:000628">
    <property type="entry name" value="Endoribonuclease Dicer"/>
    <property type="match status" value="1"/>
</dbReference>
<protein>
    <submittedName>
        <fullName evidence="21">11204_t:CDS:1</fullName>
    </submittedName>
</protein>
<comment type="similarity">
    <text evidence="13 14">Belongs to the helicase family. Dicer subfamily.</text>
</comment>
<evidence type="ECO:0000256" key="4">
    <source>
        <dbReference type="ARBA" id="ARBA00022723"/>
    </source>
</evidence>
<dbReference type="GO" id="GO:0004525">
    <property type="term" value="F:ribonuclease III activity"/>
    <property type="evidence" value="ECO:0007669"/>
    <property type="project" value="InterPro"/>
</dbReference>
<keyword evidence="22" id="KW-1185">Reference proteome</keyword>
<keyword evidence="6" id="KW-0547">Nucleotide-binding</keyword>
<dbReference type="InterPro" id="IPR027417">
    <property type="entry name" value="P-loop_NTPase"/>
</dbReference>
<dbReference type="GO" id="GO:0004386">
    <property type="term" value="F:helicase activity"/>
    <property type="evidence" value="ECO:0007669"/>
    <property type="project" value="UniProtKB-KW"/>
</dbReference>
<evidence type="ECO:0000256" key="7">
    <source>
        <dbReference type="ARBA" id="ARBA00022801"/>
    </source>
</evidence>
<dbReference type="Gene3D" id="3.40.50.300">
    <property type="entry name" value="P-loop containing nucleotide triphosphate hydrolases"/>
    <property type="match status" value="2"/>
</dbReference>
<evidence type="ECO:0000256" key="12">
    <source>
        <dbReference type="ARBA" id="ARBA00025403"/>
    </source>
</evidence>
<evidence type="ECO:0000313" key="21">
    <source>
        <dbReference type="EMBL" id="CAG8614161.1"/>
    </source>
</evidence>
<keyword evidence="10" id="KW-0460">Magnesium</keyword>
<dbReference type="CDD" id="cd00593">
    <property type="entry name" value="RIBOc"/>
    <property type="match status" value="2"/>
</dbReference>
<dbReference type="GO" id="GO:0006396">
    <property type="term" value="P:RNA processing"/>
    <property type="evidence" value="ECO:0007669"/>
    <property type="project" value="InterPro"/>
</dbReference>
<proteinExistence type="inferred from homology"/>
<evidence type="ECO:0000256" key="6">
    <source>
        <dbReference type="ARBA" id="ARBA00022741"/>
    </source>
</evidence>
<dbReference type="SUPFAM" id="SSF69065">
    <property type="entry name" value="RNase III domain-like"/>
    <property type="match status" value="2"/>
</dbReference>
<evidence type="ECO:0000256" key="2">
    <source>
        <dbReference type="ARBA" id="ARBA00001946"/>
    </source>
</evidence>
<evidence type="ECO:0000313" key="22">
    <source>
        <dbReference type="Proteomes" id="UP000789570"/>
    </source>
</evidence>
<dbReference type="GO" id="GO:0050688">
    <property type="term" value="P:regulation of defense response to virus"/>
    <property type="evidence" value="ECO:0007669"/>
    <property type="project" value="UniProtKB-KW"/>
</dbReference>
<dbReference type="InterPro" id="IPR036389">
    <property type="entry name" value="RNase_III_sf"/>
</dbReference>
<dbReference type="Gene3D" id="3.30.160.380">
    <property type="entry name" value="Dicer dimerisation domain"/>
    <property type="match status" value="1"/>
</dbReference>
<evidence type="ECO:0000256" key="14">
    <source>
        <dbReference type="PROSITE-ProRule" id="PRU00657"/>
    </source>
</evidence>
<dbReference type="InterPro" id="IPR014001">
    <property type="entry name" value="Helicase_ATP-bd"/>
</dbReference>
<dbReference type="Pfam" id="PF02170">
    <property type="entry name" value="PAZ"/>
    <property type="match status" value="1"/>
</dbReference>
<evidence type="ECO:0000256" key="3">
    <source>
        <dbReference type="ARBA" id="ARBA00022721"/>
    </source>
</evidence>
<dbReference type="InterPro" id="IPR003100">
    <property type="entry name" value="PAZ_dom"/>
</dbReference>
<feature type="domain" description="Dicer dsRNA-binding fold" evidence="20">
    <location>
        <begin position="524"/>
        <end position="614"/>
    </location>
</feature>
<dbReference type="SMART" id="SM00535">
    <property type="entry name" value="RIBOc"/>
    <property type="match status" value="2"/>
</dbReference>
<dbReference type="FunFam" id="1.10.1520.10:FF:000004">
    <property type="entry name" value="Endoribonuclease dicer-like 1"/>
    <property type="match status" value="1"/>
</dbReference>
<dbReference type="InterPro" id="IPR005034">
    <property type="entry name" value="Dicer_dimerisation"/>
</dbReference>
<evidence type="ECO:0000259" key="16">
    <source>
        <dbReference type="PROSITE" id="PS50142"/>
    </source>
</evidence>
<organism evidence="21 22">
    <name type="scientific">Funneliformis caledonium</name>
    <dbReference type="NCBI Taxonomy" id="1117310"/>
    <lineage>
        <taxon>Eukaryota</taxon>
        <taxon>Fungi</taxon>
        <taxon>Fungi incertae sedis</taxon>
        <taxon>Mucoromycota</taxon>
        <taxon>Glomeromycotina</taxon>
        <taxon>Glomeromycetes</taxon>
        <taxon>Glomerales</taxon>
        <taxon>Glomeraceae</taxon>
        <taxon>Funneliformis</taxon>
    </lineage>
</organism>
<dbReference type="Gene3D" id="1.10.1520.10">
    <property type="entry name" value="Ribonuclease III domain"/>
    <property type="match status" value="2"/>
</dbReference>
<dbReference type="PROSITE" id="PS50821">
    <property type="entry name" value="PAZ"/>
    <property type="match status" value="1"/>
</dbReference>
<feature type="domain" description="Helicase ATP-binding" evidence="18">
    <location>
        <begin position="63"/>
        <end position="244"/>
    </location>
</feature>
<feature type="domain" description="PAZ" evidence="17">
    <location>
        <begin position="782"/>
        <end position="873"/>
    </location>
</feature>
<dbReference type="InterPro" id="IPR001650">
    <property type="entry name" value="Helicase_C-like"/>
</dbReference>
<dbReference type="SUPFAM" id="SSF52540">
    <property type="entry name" value="P-loop containing nucleoside triphosphate hydrolases"/>
    <property type="match status" value="2"/>
</dbReference>
<evidence type="ECO:0000256" key="11">
    <source>
        <dbReference type="ARBA" id="ARBA00022884"/>
    </source>
</evidence>
<comment type="cofactor">
    <cofactor evidence="1">
        <name>Mn(2+)</name>
        <dbReference type="ChEBI" id="CHEBI:29035"/>
    </cofactor>
</comment>
<dbReference type="InterPro" id="IPR011545">
    <property type="entry name" value="DEAD/DEAH_box_helicase_dom"/>
</dbReference>
<feature type="domain" description="RNase III" evidence="16">
    <location>
        <begin position="1107"/>
        <end position="1255"/>
    </location>
</feature>
<evidence type="ECO:0000256" key="10">
    <source>
        <dbReference type="ARBA" id="ARBA00022842"/>
    </source>
</evidence>
<feature type="domain" description="Helicase C-terminal" evidence="19">
    <location>
        <begin position="381"/>
        <end position="539"/>
    </location>
</feature>
<dbReference type="GO" id="GO:0046872">
    <property type="term" value="F:metal ion binding"/>
    <property type="evidence" value="ECO:0007669"/>
    <property type="project" value="UniProtKB-KW"/>
</dbReference>
<evidence type="ECO:0000256" key="13">
    <source>
        <dbReference type="ARBA" id="ARBA00035116"/>
    </source>
</evidence>
<name>A0A9N9GJ44_9GLOM</name>
<keyword evidence="4" id="KW-0479">Metal-binding</keyword>
<keyword evidence="3" id="KW-0930">Antiviral protein</keyword>
<dbReference type="Gene3D" id="3.30.160.20">
    <property type="match status" value="1"/>
</dbReference>
<dbReference type="Proteomes" id="UP000789570">
    <property type="component" value="Unassembled WGS sequence"/>
</dbReference>
<dbReference type="PROSITE" id="PS51192">
    <property type="entry name" value="HELICASE_ATP_BIND_1"/>
    <property type="match status" value="1"/>
</dbReference>
<accession>A0A9N9GJ44</accession>